<dbReference type="AlphaFoldDB" id="A0A359C414"/>
<proteinExistence type="predicted"/>
<reference evidence="1 2" key="1">
    <citation type="journal article" date="2018" name="Nat. Biotechnol.">
        <title>A standardized bacterial taxonomy based on genome phylogeny substantially revises the tree of life.</title>
        <authorList>
            <person name="Parks D.H."/>
            <person name="Chuvochina M."/>
            <person name="Waite D.W."/>
            <person name="Rinke C."/>
            <person name="Skarshewski A."/>
            <person name="Chaumeil P.A."/>
            <person name="Hugenholtz P."/>
        </authorList>
    </citation>
    <scope>NUCLEOTIDE SEQUENCE [LARGE SCALE GENOMIC DNA]</scope>
    <source>
        <strain evidence="1">UBA9380</strain>
    </source>
</reference>
<dbReference type="Proteomes" id="UP000263489">
    <property type="component" value="Unassembled WGS sequence"/>
</dbReference>
<evidence type="ECO:0000313" key="2">
    <source>
        <dbReference type="Proteomes" id="UP000263489"/>
    </source>
</evidence>
<evidence type="ECO:0000313" key="1">
    <source>
        <dbReference type="EMBL" id="HBC36230.1"/>
    </source>
</evidence>
<gene>
    <name evidence="1" type="ORF">DC045_18385</name>
</gene>
<accession>A0A359C414</accession>
<sequence length="83" mass="9379">MSDNSRPVILTARQIRFLQDLILEKQYQLAAQQSENQQSTDYSQLSEQMSHTTDLLMQLTDALPEDCAIPLQETPEIPASTCP</sequence>
<protein>
    <submittedName>
        <fullName evidence="1">Uncharacterized protein</fullName>
    </submittedName>
</protein>
<name>A0A359C414_9GAMM</name>
<organism evidence="1 2">
    <name type="scientific">Marinobacter adhaerens</name>
    <dbReference type="NCBI Taxonomy" id="1033846"/>
    <lineage>
        <taxon>Bacteria</taxon>
        <taxon>Pseudomonadati</taxon>
        <taxon>Pseudomonadota</taxon>
        <taxon>Gammaproteobacteria</taxon>
        <taxon>Pseudomonadales</taxon>
        <taxon>Marinobacteraceae</taxon>
        <taxon>Marinobacter</taxon>
    </lineage>
</organism>
<dbReference type="EMBL" id="DNNA01000291">
    <property type="protein sequence ID" value="HBC36230.1"/>
    <property type="molecule type" value="Genomic_DNA"/>
</dbReference>
<comment type="caution">
    <text evidence="1">The sequence shown here is derived from an EMBL/GenBank/DDBJ whole genome shotgun (WGS) entry which is preliminary data.</text>
</comment>